<comment type="caution">
    <text evidence="2">The sequence shown here is derived from an EMBL/GenBank/DDBJ whole genome shotgun (WGS) entry which is preliminary data.</text>
</comment>
<keyword evidence="3" id="KW-1185">Reference proteome</keyword>
<feature type="domain" description="SCP2" evidence="1">
    <location>
        <begin position="34"/>
        <end position="97"/>
    </location>
</feature>
<evidence type="ECO:0000259" key="1">
    <source>
        <dbReference type="Pfam" id="PF02036"/>
    </source>
</evidence>
<proteinExistence type="predicted"/>
<evidence type="ECO:0000313" key="2">
    <source>
        <dbReference type="EMBL" id="GER70545.1"/>
    </source>
</evidence>
<accession>A0A5J4JIN1</accession>
<evidence type="ECO:0000313" key="3">
    <source>
        <dbReference type="Proteomes" id="UP000391919"/>
    </source>
</evidence>
<reference evidence="2 3" key="1">
    <citation type="submission" date="2019-09" db="EMBL/GenBank/DDBJ databases">
        <title>Draft genome sequence of Bacillus sp. JC-7.</title>
        <authorList>
            <person name="Tanaka N."/>
            <person name="Shiwa Y."/>
            <person name="Fujita N."/>
            <person name="Tanasupawat S."/>
        </authorList>
    </citation>
    <scope>NUCLEOTIDE SEQUENCE [LARGE SCALE GENOMIC DNA]</scope>
    <source>
        <strain evidence="2 3">JC-7</strain>
    </source>
</reference>
<organism evidence="2 3">
    <name type="scientific">Weizmannia acidilactici</name>
    <dbReference type="NCBI Taxonomy" id="2607726"/>
    <lineage>
        <taxon>Bacteria</taxon>
        <taxon>Bacillati</taxon>
        <taxon>Bacillota</taxon>
        <taxon>Bacilli</taxon>
        <taxon>Bacillales</taxon>
        <taxon>Bacillaceae</taxon>
        <taxon>Heyndrickxia</taxon>
    </lineage>
</organism>
<dbReference type="Proteomes" id="UP000391919">
    <property type="component" value="Unassembled WGS sequence"/>
</dbReference>
<gene>
    <name evidence="2" type="ORF">BpJC7_18480</name>
</gene>
<sequence>MEQIIEAFLCNLVRKKHLRMLLPAAPFVVSFRSEKDVCFVSFCKERAEQLQAGACKADFELVMPDKNFPLLLSRKDRLSTFLKMDELQFKGAYRHFLLLESLFWLAGSPHPDLGKRQPLMIIK</sequence>
<name>A0A5J4JIN1_9BACI</name>
<dbReference type="RefSeq" id="WP_151680231.1">
    <property type="nucleotide sequence ID" value="NZ_BKZP01000035.1"/>
</dbReference>
<dbReference type="AlphaFoldDB" id="A0A5J4JIN1"/>
<protein>
    <recommendedName>
        <fullName evidence="1">SCP2 domain-containing protein</fullName>
    </recommendedName>
</protein>
<dbReference type="InterPro" id="IPR003033">
    <property type="entry name" value="SCP2_sterol-bd_dom"/>
</dbReference>
<dbReference type="Pfam" id="PF02036">
    <property type="entry name" value="SCP2"/>
    <property type="match status" value="1"/>
</dbReference>
<dbReference type="EMBL" id="BKZQ01000022">
    <property type="protein sequence ID" value="GER70545.1"/>
    <property type="molecule type" value="Genomic_DNA"/>
</dbReference>